<evidence type="ECO:0000256" key="3">
    <source>
        <dbReference type="ARBA" id="ARBA00023004"/>
    </source>
</evidence>
<dbReference type="GO" id="GO:0005737">
    <property type="term" value="C:cytoplasm"/>
    <property type="evidence" value="ECO:0007669"/>
    <property type="project" value="TreeGrafter"/>
</dbReference>
<dbReference type="OrthoDB" id="9767869at2"/>
<proteinExistence type="predicted"/>
<dbReference type="Gene3D" id="3.30.9.10">
    <property type="entry name" value="D-Amino Acid Oxidase, subunit A, domain 2"/>
    <property type="match status" value="1"/>
</dbReference>
<dbReference type="eggNOG" id="COG0665">
    <property type="taxonomic scope" value="Bacteria"/>
</dbReference>
<evidence type="ECO:0000256" key="1">
    <source>
        <dbReference type="ARBA" id="ARBA00022714"/>
    </source>
</evidence>
<dbReference type="SUPFAM" id="SSF51905">
    <property type="entry name" value="FAD/NAD(P)-binding domain"/>
    <property type="match status" value="1"/>
</dbReference>
<dbReference type="GO" id="GO:0051537">
    <property type="term" value="F:2 iron, 2 sulfur cluster binding"/>
    <property type="evidence" value="ECO:0007669"/>
    <property type="project" value="UniProtKB-KW"/>
</dbReference>
<dbReference type="GO" id="GO:0016705">
    <property type="term" value="F:oxidoreductase activity, acting on paired donors, with incorporation or reduction of molecular oxygen"/>
    <property type="evidence" value="ECO:0007669"/>
    <property type="project" value="UniProtKB-ARBA"/>
</dbReference>
<evidence type="ECO:0000256" key="4">
    <source>
        <dbReference type="ARBA" id="ARBA00023014"/>
    </source>
</evidence>
<dbReference type="Proteomes" id="UP000006443">
    <property type="component" value="Unassembled WGS sequence"/>
</dbReference>
<dbReference type="PRINTS" id="PR00162">
    <property type="entry name" value="RIESKE"/>
</dbReference>
<dbReference type="SUPFAM" id="SSF50022">
    <property type="entry name" value="ISP domain"/>
    <property type="match status" value="1"/>
</dbReference>
<dbReference type="GO" id="GO:0004497">
    <property type="term" value="F:monooxygenase activity"/>
    <property type="evidence" value="ECO:0007669"/>
    <property type="project" value="UniProtKB-ARBA"/>
</dbReference>
<dbReference type="RefSeq" id="WP_008513774.1">
    <property type="nucleotide sequence ID" value="NZ_ACJM01000001.1"/>
</dbReference>
<dbReference type="InterPro" id="IPR038010">
    <property type="entry name" value="YhfW_C"/>
</dbReference>
<dbReference type="PANTHER" id="PTHR13847:SF274">
    <property type="entry name" value="RIESKE 2FE-2S IRON-SULFUR PROTEIN YHFW-RELATED"/>
    <property type="match status" value="1"/>
</dbReference>
<dbReference type="InterPro" id="IPR006076">
    <property type="entry name" value="FAD-dep_OxRdtase"/>
</dbReference>
<dbReference type="PROSITE" id="PS51296">
    <property type="entry name" value="RIESKE"/>
    <property type="match status" value="1"/>
</dbReference>
<keyword evidence="3" id="KW-0408">Iron</keyword>
<dbReference type="InterPro" id="IPR017941">
    <property type="entry name" value="Rieske_2Fe-2S"/>
</dbReference>
<organism evidence="7 8">
    <name type="scientific">Dethiobacter alkaliphilus AHT 1</name>
    <dbReference type="NCBI Taxonomy" id="555088"/>
    <lineage>
        <taxon>Bacteria</taxon>
        <taxon>Bacillati</taxon>
        <taxon>Bacillota</taxon>
        <taxon>Dethiobacteria</taxon>
        <taxon>Dethiobacterales</taxon>
        <taxon>Dethiobacteraceae</taxon>
        <taxon>Dethiobacter</taxon>
    </lineage>
</organism>
<dbReference type="AlphaFoldDB" id="C0GC58"/>
<evidence type="ECO:0000313" key="7">
    <source>
        <dbReference type="EMBL" id="EEG78793.1"/>
    </source>
</evidence>
<gene>
    <name evidence="7" type="ORF">DealDRAFT_0067</name>
</gene>
<keyword evidence="5" id="KW-1015">Disulfide bond</keyword>
<evidence type="ECO:0000259" key="6">
    <source>
        <dbReference type="PROSITE" id="PS51296"/>
    </source>
</evidence>
<evidence type="ECO:0000256" key="5">
    <source>
        <dbReference type="ARBA" id="ARBA00023157"/>
    </source>
</evidence>
<feature type="domain" description="Rieske" evidence="6">
    <location>
        <begin position="424"/>
        <end position="512"/>
    </location>
</feature>
<keyword evidence="8" id="KW-1185">Reference proteome</keyword>
<keyword evidence="4" id="KW-0411">Iron-sulfur</keyword>
<dbReference type="Pfam" id="PF01266">
    <property type="entry name" value="DAO"/>
    <property type="match status" value="1"/>
</dbReference>
<evidence type="ECO:0000313" key="8">
    <source>
        <dbReference type="Proteomes" id="UP000006443"/>
    </source>
</evidence>
<dbReference type="Gene3D" id="3.50.50.60">
    <property type="entry name" value="FAD/NAD(P)-binding domain"/>
    <property type="match status" value="1"/>
</dbReference>
<dbReference type="InterPro" id="IPR036188">
    <property type="entry name" value="FAD/NAD-bd_sf"/>
</dbReference>
<dbReference type="CDD" id="cd03477">
    <property type="entry name" value="Rieske_YhfW_C"/>
    <property type="match status" value="1"/>
</dbReference>
<dbReference type="InterPro" id="IPR036922">
    <property type="entry name" value="Rieske_2Fe-2S_sf"/>
</dbReference>
<dbReference type="GO" id="GO:0016020">
    <property type="term" value="C:membrane"/>
    <property type="evidence" value="ECO:0007669"/>
    <property type="project" value="InterPro"/>
</dbReference>
<sequence>MNKSETTQSYQQPQSFWLASTRQTDYPKLNEDIRVDVAIIGGGITGITCAWLLKSEGMTVAVIEADRIVQGVTANTTAKITSQHQLIYSKIKQTMSVELAKQYAEANETAIRLISDIVTEHNIDCDFIPQSAYIFTQREGYLQKLVDEAELAKELGIKASFTEDVDLPFKVKGALCYEDQAQFHPRKYLLALAEKIPGDGSHIFEQSRVIDIDDEKQYAVKTDQGHKVLAEKIVMATHYPIYNKAGLYSARIYPDRSYVVAIKAKEPYPGGMYITAEEPGRSLRYQPSEDGELIFVGGEHHKTGQGPDTREHYQALVDFARQNYTVEDIPYRWSTHDCMTLDGVPYVGHFSENTPNFYLATGFGKWGMTNSMVSARIIKDLMLHGQSPWQEVYNPSRKTITASAKTFVVENLNVASQLISGKLTYVPEEVDVERGEAKIVDIDGQKAGVFKDEDGKLHVVDTTCTHLGCELNWNSAERSWDCPCHGSRFTYDGEIIQGPAITPLKKGEELNH</sequence>
<reference evidence="7 8" key="1">
    <citation type="submission" date="2009-02" db="EMBL/GenBank/DDBJ databases">
        <title>Sequencing of the draft genome and assembly of Dethiobacter alkaliphilus AHT 1.</title>
        <authorList>
            <consortium name="US DOE Joint Genome Institute (JGI-PGF)"/>
            <person name="Lucas S."/>
            <person name="Copeland A."/>
            <person name="Lapidus A."/>
            <person name="Glavina del Rio T."/>
            <person name="Dalin E."/>
            <person name="Tice H."/>
            <person name="Bruce D."/>
            <person name="Goodwin L."/>
            <person name="Pitluck S."/>
            <person name="Larimer F."/>
            <person name="Land M.L."/>
            <person name="Hauser L."/>
            <person name="Muyzer G."/>
        </authorList>
    </citation>
    <scope>NUCLEOTIDE SEQUENCE [LARGE SCALE GENOMIC DNA]</scope>
    <source>
        <strain evidence="7 8">AHT 1</strain>
    </source>
</reference>
<dbReference type="Pfam" id="PF00355">
    <property type="entry name" value="Rieske"/>
    <property type="match status" value="1"/>
</dbReference>
<accession>C0GC58</accession>
<dbReference type="eggNOG" id="COG0723">
    <property type="taxonomic scope" value="Bacteria"/>
</dbReference>
<protein>
    <submittedName>
        <fullName evidence="7">FAD dependent oxidoreductase</fullName>
    </submittedName>
</protein>
<dbReference type="STRING" id="555088.DealDRAFT_0067"/>
<name>C0GC58_DETAL</name>
<comment type="caution">
    <text evidence="7">The sequence shown here is derived from an EMBL/GenBank/DDBJ whole genome shotgun (WGS) entry which is preliminary data.</text>
</comment>
<dbReference type="PANTHER" id="PTHR13847">
    <property type="entry name" value="SARCOSINE DEHYDROGENASE-RELATED"/>
    <property type="match status" value="1"/>
</dbReference>
<dbReference type="GO" id="GO:0046872">
    <property type="term" value="F:metal ion binding"/>
    <property type="evidence" value="ECO:0007669"/>
    <property type="project" value="UniProtKB-KW"/>
</dbReference>
<evidence type="ECO:0000256" key="2">
    <source>
        <dbReference type="ARBA" id="ARBA00022723"/>
    </source>
</evidence>
<dbReference type="EMBL" id="ACJM01000001">
    <property type="protein sequence ID" value="EEG78793.1"/>
    <property type="molecule type" value="Genomic_DNA"/>
</dbReference>
<keyword evidence="1" id="KW-0001">2Fe-2S</keyword>
<dbReference type="Gene3D" id="2.102.10.10">
    <property type="entry name" value="Rieske [2Fe-2S] iron-sulphur domain"/>
    <property type="match status" value="1"/>
</dbReference>
<keyword evidence="2" id="KW-0479">Metal-binding</keyword>
<dbReference type="FunFam" id="2.102.10.10:FF:000014">
    <property type="entry name" value="Oxidoreductase, FAD dependent"/>
    <property type="match status" value="1"/>
</dbReference>
<dbReference type="InterPro" id="IPR005805">
    <property type="entry name" value="Rieske_Fe-S_prot_C"/>
</dbReference>